<evidence type="ECO:0000256" key="1">
    <source>
        <dbReference type="SAM" id="MobiDB-lite"/>
    </source>
</evidence>
<sequence>MAAEGGSGSSQTSFTGTSVTDNTGSNGKQTDFDISYSVNNTDFENVTITVVNSDSGVQEGQYTSVAQSDTYSFNDDNSNKQTYDIVFRIYASDGTIEDEVTITEKSGAG</sequence>
<dbReference type="EMBL" id="JBHSWX010000013">
    <property type="protein sequence ID" value="MFC6788038.1"/>
    <property type="molecule type" value="Genomic_DNA"/>
</dbReference>
<dbReference type="RefSeq" id="WP_390215484.1">
    <property type="nucleotide sequence ID" value="NZ_JBHSWX010000013.1"/>
</dbReference>
<evidence type="ECO:0000313" key="2">
    <source>
        <dbReference type="EMBL" id="MFC6788038.1"/>
    </source>
</evidence>
<proteinExistence type="predicted"/>
<gene>
    <name evidence="2" type="ORF">ACFQFD_19195</name>
</gene>
<dbReference type="AlphaFoldDB" id="A0ABD5TKE0"/>
<feature type="region of interest" description="Disordered" evidence="1">
    <location>
        <begin position="1"/>
        <end position="33"/>
    </location>
</feature>
<protein>
    <submittedName>
        <fullName evidence="2">Uncharacterized protein</fullName>
    </submittedName>
</protein>
<feature type="compositionally biased region" description="Low complexity" evidence="1">
    <location>
        <begin position="9"/>
        <end position="20"/>
    </location>
</feature>
<keyword evidence="3" id="KW-1185">Reference proteome</keyword>
<accession>A0ABD5TKE0</accession>
<comment type="caution">
    <text evidence="2">The sequence shown here is derived from an EMBL/GenBank/DDBJ whole genome shotgun (WGS) entry which is preliminary data.</text>
</comment>
<organism evidence="2 3">
    <name type="scientific">Halobaculum halobium</name>
    <dbReference type="NCBI Taxonomy" id="3032281"/>
    <lineage>
        <taxon>Archaea</taxon>
        <taxon>Methanobacteriati</taxon>
        <taxon>Methanobacteriota</taxon>
        <taxon>Stenosarchaea group</taxon>
        <taxon>Halobacteria</taxon>
        <taxon>Halobacteriales</taxon>
        <taxon>Haloferacaceae</taxon>
        <taxon>Halobaculum</taxon>
    </lineage>
</organism>
<reference evidence="2 3" key="1">
    <citation type="journal article" date="2019" name="Int. J. Syst. Evol. Microbiol.">
        <title>The Global Catalogue of Microorganisms (GCM) 10K type strain sequencing project: providing services to taxonomists for standard genome sequencing and annotation.</title>
        <authorList>
            <consortium name="The Broad Institute Genomics Platform"/>
            <consortium name="The Broad Institute Genome Sequencing Center for Infectious Disease"/>
            <person name="Wu L."/>
            <person name="Ma J."/>
        </authorList>
    </citation>
    <scope>NUCLEOTIDE SEQUENCE [LARGE SCALE GENOMIC DNA]</scope>
    <source>
        <strain evidence="2 3">SYNS20</strain>
    </source>
</reference>
<dbReference type="Proteomes" id="UP001596443">
    <property type="component" value="Unassembled WGS sequence"/>
</dbReference>
<name>A0ABD5TKE0_9EURY</name>
<evidence type="ECO:0000313" key="3">
    <source>
        <dbReference type="Proteomes" id="UP001596443"/>
    </source>
</evidence>